<dbReference type="EMBL" id="CM042028">
    <property type="protein sequence ID" value="KAI3798063.1"/>
    <property type="molecule type" value="Genomic_DNA"/>
</dbReference>
<name>A0ACB9HRX4_9ASTR</name>
<organism evidence="1 2">
    <name type="scientific">Smallanthus sonchifolius</name>
    <dbReference type="NCBI Taxonomy" id="185202"/>
    <lineage>
        <taxon>Eukaryota</taxon>
        <taxon>Viridiplantae</taxon>
        <taxon>Streptophyta</taxon>
        <taxon>Embryophyta</taxon>
        <taxon>Tracheophyta</taxon>
        <taxon>Spermatophyta</taxon>
        <taxon>Magnoliopsida</taxon>
        <taxon>eudicotyledons</taxon>
        <taxon>Gunneridae</taxon>
        <taxon>Pentapetalae</taxon>
        <taxon>asterids</taxon>
        <taxon>campanulids</taxon>
        <taxon>Asterales</taxon>
        <taxon>Asteraceae</taxon>
        <taxon>Asteroideae</taxon>
        <taxon>Heliantheae alliance</taxon>
        <taxon>Millerieae</taxon>
        <taxon>Smallanthus</taxon>
    </lineage>
</organism>
<proteinExistence type="predicted"/>
<gene>
    <name evidence="1" type="ORF">L1987_33331</name>
</gene>
<accession>A0ACB9HRX4</accession>
<evidence type="ECO:0000313" key="2">
    <source>
        <dbReference type="Proteomes" id="UP001056120"/>
    </source>
</evidence>
<evidence type="ECO:0000313" key="1">
    <source>
        <dbReference type="EMBL" id="KAI3798063.1"/>
    </source>
</evidence>
<keyword evidence="2" id="KW-1185">Reference proteome</keyword>
<dbReference type="Proteomes" id="UP001056120">
    <property type="component" value="Linkage Group LG11"/>
</dbReference>
<comment type="caution">
    <text evidence="1">The sequence shown here is derived from an EMBL/GenBank/DDBJ whole genome shotgun (WGS) entry which is preliminary data.</text>
</comment>
<protein>
    <submittedName>
        <fullName evidence="1">Uncharacterized protein</fullName>
    </submittedName>
</protein>
<sequence>MKDVTNDVEQVNFLNNRPRQQGPYSSTYMPEWRTHPNFGWKEGGSKQQPPGFNTTQLNSRPAQKLQYPPKNQYQGGGASQTKQLSLEDLIQRLFIRGRSRS</sequence>
<reference evidence="1 2" key="2">
    <citation type="journal article" date="2022" name="Mol. Ecol. Resour.">
        <title>The genomes of chicory, endive, great burdock and yacon provide insights into Asteraceae paleo-polyploidization history and plant inulin production.</title>
        <authorList>
            <person name="Fan W."/>
            <person name="Wang S."/>
            <person name="Wang H."/>
            <person name="Wang A."/>
            <person name="Jiang F."/>
            <person name="Liu H."/>
            <person name="Zhao H."/>
            <person name="Xu D."/>
            <person name="Zhang Y."/>
        </authorList>
    </citation>
    <scope>NUCLEOTIDE SEQUENCE [LARGE SCALE GENOMIC DNA]</scope>
    <source>
        <strain evidence="2">cv. Yunnan</strain>
        <tissue evidence="1">Leaves</tissue>
    </source>
</reference>
<reference evidence="2" key="1">
    <citation type="journal article" date="2022" name="Mol. Ecol. Resour.">
        <title>The genomes of chicory, endive, great burdock and yacon provide insights into Asteraceae palaeo-polyploidization history and plant inulin production.</title>
        <authorList>
            <person name="Fan W."/>
            <person name="Wang S."/>
            <person name="Wang H."/>
            <person name="Wang A."/>
            <person name="Jiang F."/>
            <person name="Liu H."/>
            <person name="Zhao H."/>
            <person name="Xu D."/>
            <person name="Zhang Y."/>
        </authorList>
    </citation>
    <scope>NUCLEOTIDE SEQUENCE [LARGE SCALE GENOMIC DNA]</scope>
    <source>
        <strain evidence="2">cv. Yunnan</strain>
    </source>
</reference>